<evidence type="ECO:0000256" key="1">
    <source>
        <dbReference type="SAM" id="MobiDB-lite"/>
    </source>
</evidence>
<dbReference type="Proteomes" id="UP000297280">
    <property type="component" value="Unassembled WGS sequence"/>
</dbReference>
<name>A0A4Z1L5Y8_9HELO</name>
<comment type="caution">
    <text evidence="2">The sequence shown here is derived from an EMBL/GenBank/DDBJ whole genome shotgun (WGS) entry which is preliminary data.</text>
</comment>
<dbReference type="AlphaFoldDB" id="A0A4Z1L5Y8"/>
<gene>
    <name evidence="2" type="ORF">BPOR_0015g00130</name>
</gene>
<sequence length="71" mass="8252">MVTDIVPVEELRPRLWDPKFHRSFKTARDKQSLPILYEYTLSDGDCVGESIDENNSGNTEREIDKRLAQDL</sequence>
<feature type="region of interest" description="Disordered" evidence="1">
    <location>
        <begin position="47"/>
        <end position="71"/>
    </location>
</feature>
<dbReference type="EMBL" id="PQXO01000015">
    <property type="protein sequence ID" value="TGO91903.1"/>
    <property type="molecule type" value="Genomic_DNA"/>
</dbReference>
<feature type="compositionally biased region" description="Basic and acidic residues" evidence="1">
    <location>
        <begin position="59"/>
        <end position="71"/>
    </location>
</feature>
<keyword evidence="3" id="KW-1185">Reference proteome</keyword>
<protein>
    <submittedName>
        <fullName evidence="2">Uncharacterized protein</fullName>
    </submittedName>
</protein>
<evidence type="ECO:0000313" key="2">
    <source>
        <dbReference type="EMBL" id="TGO91903.1"/>
    </source>
</evidence>
<proteinExistence type="predicted"/>
<organism evidence="2 3">
    <name type="scientific">Botrytis porri</name>
    <dbReference type="NCBI Taxonomy" id="87229"/>
    <lineage>
        <taxon>Eukaryota</taxon>
        <taxon>Fungi</taxon>
        <taxon>Dikarya</taxon>
        <taxon>Ascomycota</taxon>
        <taxon>Pezizomycotina</taxon>
        <taxon>Leotiomycetes</taxon>
        <taxon>Helotiales</taxon>
        <taxon>Sclerotiniaceae</taxon>
        <taxon>Botrytis</taxon>
    </lineage>
</organism>
<reference evidence="2 3" key="1">
    <citation type="submission" date="2017-12" db="EMBL/GenBank/DDBJ databases">
        <title>Comparative genomics of Botrytis spp.</title>
        <authorList>
            <person name="Valero-Jimenez C.A."/>
            <person name="Tapia P."/>
            <person name="Veloso J."/>
            <person name="Silva-Moreno E."/>
            <person name="Staats M."/>
            <person name="Valdes J.H."/>
            <person name="Van Kan J.A.L."/>
        </authorList>
    </citation>
    <scope>NUCLEOTIDE SEQUENCE [LARGE SCALE GENOMIC DNA]</scope>
    <source>
        <strain evidence="2 3">MUCL3349</strain>
    </source>
</reference>
<accession>A0A4Z1L5Y8</accession>
<evidence type="ECO:0000313" key="3">
    <source>
        <dbReference type="Proteomes" id="UP000297280"/>
    </source>
</evidence>